<dbReference type="CDD" id="cd13545">
    <property type="entry name" value="PBP2_TbpA"/>
    <property type="match status" value="1"/>
</dbReference>
<keyword evidence="4" id="KW-1185">Reference proteome</keyword>
<evidence type="ECO:0000256" key="2">
    <source>
        <dbReference type="SAM" id="SignalP"/>
    </source>
</evidence>
<dbReference type="NCBIfam" id="TIGR01254">
    <property type="entry name" value="sfuA"/>
    <property type="match status" value="1"/>
</dbReference>
<feature type="chain" id="PRO_5018304257" evidence="2">
    <location>
        <begin position="26"/>
        <end position="348"/>
    </location>
</feature>
<dbReference type="InterPro" id="IPR005948">
    <property type="entry name" value="ThiB-like"/>
</dbReference>
<dbReference type="EMBL" id="CP034183">
    <property type="protein sequence ID" value="AZI41517.1"/>
    <property type="molecule type" value="Genomic_DNA"/>
</dbReference>
<dbReference type="PANTHER" id="PTHR30006">
    <property type="entry name" value="THIAMINE-BINDING PERIPLASMIC PROTEIN-RELATED"/>
    <property type="match status" value="1"/>
</dbReference>
<dbReference type="Proteomes" id="UP000276417">
    <property type="component" value="Chromosome 1"/>
</dbReference>
<dbReference type="AlphaFoldDB" id="A0A3G8YBD8"/>
<evidence type="ECO:0000313" key="3">
    <source>
        <dbReference type="EMBL" id="AZI41517.1"/>
    </source>
</evidence>
<evidence type="ECO:0000313" key="4">
    <source>
        <dbReference type="Proteomes" id="UP000276417"/>
    </source>
</evidence>
<keyword evidence="1 2" id="KW-0732">Signal</keyword>
<proteinExistence type="predicted"/>
<name>A0A3G8YBD8_9DEIO</name>
<accession>A0A3G8YBD8</accession>
<sequence>MLKHKRTFLSLLLLGGLASAVSGSAAPITLTVITHDSFDLNKKLIASFEQQNNAKVRFIKGGDAGEMLIRLILTKANPLADVVYGLDNTLAPRAAAAGLLDAYKSPALSKVPATYRLDAFNLNTVDYGYVAFNYDRAWFEKAGLALPKTLDDLKTPTYAKLTVVASPATSSPGLAFWLASVNHYGQAGAVAWWQAARTNGMKVTRGWSDSYNKEFSRNGGKYPIVLSYASSPAAEVAYAEGYDPKKLPAQSPTGNLLLPGSAFLQLEGVGVLKGTKQPALARKFVDFMLSAAVQADFPTRMWVYPALEGAALDPVFGFAQVPSGVKALTPTNTQPVVDVWVNQVLRGR</sequence>
<reference evidence="3 4" key="1">
    <citation type="submission" date="2018-11" db="EMBL/GenBank/DDBJ databases">
        <title>Deinococcus shelandsis sp. nov., isolated from South Shetland Islands soil of Antarctica.</title>
        <authorList>
            <person name="Tian J."/>
        </authorList>
    </citation>
    <scope>NUCLEOTIDE SEQUENCE [LARGE SCALE GENOMIC DNA]</scope>
    <source>
        <strain evidence="3 4">S14-83T</strain>
    </source>
</reference>
<dbReference type="GO" id="GO:0030975">
    <property type="term" value="F:thiamine binding"/>
    <property type="evidence" value="ECO:0007669"/>
    <property type="project" value="InterPro"/>
</dbReference>
<dbReference type="Pfam" id="PF13343">
    <property type="entry name" value="SBP_bac_6"/>
    <property type="match status" value="1"/>
</dbReference>
<dbReference type="RefSeq" id="WP_124867231.1">
    <property type="nucleotide sequence ID" value="NZ_CP034183.1"/>
</dbReference>
<dbReference type="Gene3D" id="3.40.190.10">
    <property type="entry name" value="Periplasmic binding protein-like II"/>
    <property type="match status" value="2"/>
</dbReference>
<dbReference type="GO" id="GO:0015888">
    <property type="term" value="P:thiamine transport"/>
    <property type="evidence" value="ECO:0007669"/>
    <property type="project" value="InterPro"/>
</dbReference>
<dbReference type="OrthoDB" id="9769319at2"/>
<dbReference type="GO" id="GO:0030976">
    <property type="term" value="F:thiamine pyrophosphate binding"/>
    <property type="evidence" value="ECO:0007669"/>
    <property type="project" value="TreeGrafter"/>
</dbReference>
<dbReference type="PANTHER" id="PTHR30006:SF2">
    <property type="entry name" value="ABC TRANSPORTER SUBSTRATE-BINDING PROTEIN"/>
    <property type="match status" value="1"/>
</dbReference>
<evidence type="ECO:0000256" key="1">
    <source>
        <dbReference type="ARBA" id="ARBA00022729"/>
    </source>
</evidence>
<dbReference type="SUPFAM" id="SSF53850">
    <property type="entry name" value="Periplasmic binding protein-like II"/>
    <property type="match status" value="1"/>
</dbReference>
<dbReference type="GO" id="GO:0030288">
    <property type="term" value="C:outer membrane-bounded periplasmic space"/>
    <property type="evidence" value="ECO:0007669"/>
    <property type="project" value="TreeGrafter"/>
</dbReference>
<gene>
    <name evidence="3" type="ORF">EHF33_01055</name>
</gene>
<feature type="signal peptide" evidence="2">
    <location>
        <begin position="1"/>
        <end position="25"/>
    </location>
</feature>
<dbReference type="KEGG" id="dph:EHF33_01055"/>
<organism evidence="3 4">
    <name type="scientific">Deinococcus psychrotolerans</name>
    <dbReference type="NCBI Taxonomy" id="2489213"/>
    <lineage>
        <taxon>Bacteria</taxon>
        <taxon>Thermotogati</taxon>
        <taxon>Deinococcota</taxon>
        <taxon>Deinococci</taxon>
        <taxon>Deinococcales</taxon>
        <taxon>Deinococcaceae</taxon>
        <taxon>Deinococcus</taxon>
    </lineage>
</organism>
<protein>
    <submittedName>
        <fullName evidence="3">Thiamine ABC transporter substrate-binding protein</fullName>
    </submittedName>
</protein>